<gene>
    <name evidence="1" type="ORF">FPHYL_13556</name>
</gene>
<reference evidence="1 2" key="1">
    <citation type="submission" date="2020-05" db="EMBL/GenBank/DDBJ databases">
        <title>Identification and distribution of gene clusters putatively required for synthesis of sphingolipid metabolism inhibitors in phylogenetically diverse species of the filamentous fungus Fusarium.</title>
        <authorList>
            <person name="Kim H.-S."/>
            <person name="Busman M."/>
            <person name="Brown D.W."/>
            <person name="Divon H."/>
            <person name="Uhlig S."/>
            <person name="Proctor R.H."/>
        </authorList>
    </citation>
    <scope>NUCLEOTIDE SEQUENCE [LARGE SCALE GENOMIC DNA]</scope>
    <source>
        <strain evidence="1 2">NRRL 13617</strain>
    </source>
</reference>
<comment type="caution">
    <text evidence="1">The sequence shown here is derived from an EMBL/GenBank/DDBJ whole genome shotgun (WGS) entry which is preliminary data.</text>
</comment>
<organism evidence="1 2">
    <name type="scientific">Fusarium phyllophilum</name>
    <dbReference type="NCBI Taxonomy" id="47803"/>
    <lineage>
        <taxon>Eukaryota</taxon>
        <taxon>Fungi</taxon>
        <taxon>Dikarya</taxon>
        <taxon>Ascomycota</taxon>
        <taxon>Pezizomycotina</taxon>
        <taxon>Sordariomycetes</taxon>
        <taxon>Hypocreomycetidae</taxon>
        <taxon>Hypocreales</taxon>
        <taxon>Nectriaceae</taxon>
        <taxon>Fusarium</taxon>
        <taxon>Fusarium fujikuroi species complex</taxon>
    </lineage>
</organism>
<evidence type="ECO:0000313" key="2">
    <source>
        <dbReference type="Proteomes" id="UP000582016"/>
    </source>
</evidence>
<dbReference type="Proteomes" id="UP000582016">
    <property type="component" value="Unassembled WGS sequence"/>
</dbReference>
<proteinExistence type="predicted"/>
<dbReference type="EMBL" id="JAAOAQ010000826">
    <property type="protein sequence ID" value="KAF5533801.1"/>
    <property type="molecule type" value="Genomic_DNA"/>
</dbReference>
<sequence>MCGGEPVTKTDGFCLISMNIGIKPPTPSGRKLRGSGQLLRRHSGVKVGLKASAACEISDLRTTASITFNSAPGNALGHDEDDLGFLKTDRYGPTAFL</sequence>
<name>A0A8H5IBF7_9HYPO</name>
<dbReference type="AlphaFoldDB" id="A0A8H5IBF7"/>
<evidence type="ECO:0000313" key="1">
    <source>
        <dbReference type="EMBL" id="KAF5533801.1"/>
    </source>
</evidence>
<keyword evidence="2" id="KW-1185">Reference proteome</keyword>
<accession>A0A8H5IBF7</accession>
<protein>
    <submittedName>
        <fullName evidence="1">Uncharacterized protein</fullName>
    </submittedName>
</protein>